<dbReference type="PANTHER" id="PTHR23026">
    <property type="entry name" value="NADPH NITROREDUCTASE"/>
    <property type="match status" value="1"/>
</dbReference>
<organism evidence="2 3">
    <name type="scientific">Actinomarinicola tropica</name>
    <dbReference type="NCBI Taxonomy" id="2789776"/>
    <lineage>
        <taxon>Bacteria</taxon>
        <taxon>Bacillati</taxon>
        <taxon>Actinomycetota</taxon>
        <taxon>Acidimicrobiia</taxon>
        <taxon>Acidimicrobiales</taxon>
        <taxon>Iamiaceae</taxon>
        <taxon>Actinomarinicola</taxon>
    </lineage>
</organism>
<dbReference type="Gene3D" id="3.40.109.10">
    <property type="entry name" value="NADH Oxidase"/>
    <property type="match status" value="1"/>
</dbReference>
<dbReference type="Proteomes" id="UP000334019">
    <property type="component" value="Chromosome"/>
</dbReference>
<evidence type="ECO:0000313" key="3">
    <source>
        <dbReference type="Proteomes" id="UP000334019"/>
    </source>
</evidence>
<accession>A0A5Q2RSK2</accession>
<dbReference type="EMBL" id="CP045851">
    <property type="protein sequence ID" value="QGG97167.1"/>
    <property type="molecule type" value="Genomic_DNA"/>
</dbReference>
<gene>
    <name evidence="2" type="ORF">GH723_16760</name>
</gene>
<evidence type="ECO:0000259" key="1">
    <source>
        <dbReference type="Pfam" id="PF00881"/>
    </source>
</evidence>
<dbReference type="InterPro" id="IPR000415">
    <property type="entry name" value="Nitroreductase-like"/>
</dbReference>
<feature type="domain" description="Nitroreductase" evidence="1">
    <location>
        <begin position="6"/>
        <end position="191"/>
    </location>
</feature>
<dbReference type="KEGG" id="atq:GH723_16760"/>
<sequence length="222" mass="24377">MRTTAAVREFTDDALPDAELHAILDDARFAPSGGNRQGWHVIVVRDAATRRRLRELYQISWREYVAHVAEGKVPFAPGPDRRWTEPAVDLEAARATERPNPFADHLDEVPVMLVVAVDLTALAVLDNGLDRQSIVGGGSIYPFCHNLLLAARSRGYGGVLTTAICREEDAVRDLLGIPDPFAVAGLVALGRPVRQVTRLRRDPVDAFTTVDRFDGAPFTLSD</sequence>
<dbReference type="InterPro" id="IPR029479">
    <property type="entry name" value="Nitroreductase"/>
</dbReference>
<protein>
    <submittedName>
        <fullName evidence="2">NADH dehydrogenase FAD-containing subunit</fullName>
    </submittedName>
</protein>
<name>A0A5Q2RSK2_9ACTN</name>
<reference evidence="2 3" key="1">
    <citation type="submission" date="2019-11" db="EMBL/GenBank/DDBJ databases">
        <authorList>
            <person name="He Y."/>
        </authorList>
    </citation>
    <scope>NUCLEOTIDE SEQUENCE [LARGE SCALE GENOMIC DNA]</scope>
    <source>
        <strain evidence="2 3">SCSIO 58843</strain>
    </source>
</reference>
<proteinExistence type="predicted"/>
<dbReference type="Pfam" id="PF00881">
    <property type="entry name" value="Nitroreductase"/>
    <property type="match status" value="1"/>
</dbReference>
<dbReference type="PANTHER" id="PTHR23026:SF123">
    <property type="entry name" value="NAD(P)H NITROREDUCTASE RV3131-RELATED"/>
    <property type="match status" value="1"/>
</dbReference>
<dbReference type="CDD" id="cd02062">
    <property type="entry name" value="Nitro_FMN_reductase"/>
    <property type="match status" value="1"/>
</dbReference>
<dbReference type="SUPFAM" id="SSF55469">
    <property type="entry name" value="FMN-dependent nitroreductase-like"/>
    <property type="match status" value="1"/>
</dbReference>
<dbReference type="AlphaFoldDB" id="A0A5Q2RSK2"/>
<keyword evidence="3" id="KW-1185">Reference proteome</keyword>
<dbReference type="RefSeq" id="WP_153761267.1">
    <property type="nucleotide sequence ID" value="NZ_CP045851.1"/>
</dbReference>
<evidence type="ECO:0000313" key="2">
    <source>
        <dbReference type="EMBL" id="QGG97167.1"/>
    </source>
</evidence>
<dbReference type="InterPro" id="IPR050627">
    <property type="entry name" value="Nitroreductase/BluB"/>
</dbReference>
<dbReference type="GO" id="GO:0016491">
    <property type="term" value="F:oxidoreductase activity"/>
    <property type="evidence" value="ECO:0007669"/>
    <property type="project" value="InterPro"/>
</dbReference>